<evidence type="ECO:0000313" key="7">
    <source>
        <dbReference type="Proteomes" id="UP000248333"/>
    </source>
</evidence>
<feature type="DNA-binding region" description="H-T-H motif" evidence="4">
    <location>
        <begin position="38"/>
        <end position="57"/>
    </location>
</feature>
<dbReference type="PRINTS" id="PR00455">
    <property type="entry name" value="HTHTETR"/>
</dbReference>
<evidence type="ECO:0000256" key="3">
    <source>
        <dbReference type="ARBA" id="ARBA00023163"/>
    </source>
</evidence>
<keyword evidence="3" id="KW-0804">Transcription</keyword>
<dbReference type="Pfam" id="PF00440">
    <property type="entry name" value="TetR_N"/>
    <property type="match status" value="1"/>
</dbReference>
<accession>A0A318NFH6</accession>
<evidence type="ECO:0000313" key="6">
    <source>
        <dbReference type="EMBL" id="PYC67283.1"/>
    </source>
</evidence>
<sequence>MPEEARSGLRERKKLDTRKALSDAALELMFERGLDNFVREDVAARAGVSLRTFSNYFASKYDALAYRVNYRIRRSAELLRSRPAEEPLWTAIAEALIEPLRDDGVPFGRPTDEQILEVRKLNATPEMQVALARNTIEDLVEAIADRTGTDPKADLYPRLVANVTVGALNAVLNRYVQTDPSVAMSSVLREVFASISEGLPPPPRT</sequence>
<keyword evidence="7" id="KW-1185">Reference proteome</keyword>
<dbReference type="InterPro" id="IPR041347">
    <property type="entry name" value="MftR_C"/>
</dbReference>
<dbReference type="SUPFAM" id="SSF46689">
    <property type="entry name" value="Homeodomain-like"/>
    <property type="match status" value="1"/>
</dbReference>
<dbReference type="InterPro" id="IPR009057">
    <property type="entry name" value="Homeodomain-like_sf"/>
</dbReference>
<proteinExistence type="predicted"/>
<dbReference type="InterPro" id="IPR050109">
    <property type="entry name" value="HTH-type_TetR-like_transc_reg"/>
</dbReference>
<dbReference type="Pfam" id="PF17754">
    <property type="entry name" value="TetR_C_14"/>
    <property type="match status" value="1"/>
</dbReference>
<dbReference type="Proteomes" id="UP000248333">
    <property type="component" value="Unassembled WGS sequence"/>
</dbReference>
<dbReference type="InterPro" id="IPR001647">
    <property type="entry name" value="HTH_TetR"/>
</dbReference>
<dbReference type="GO" id="GO:0003700">
    <property type="term" value="F:DNA-binding transcription factor activity"/>
    <property type="evidence" value="ECO:0007669"/>
    <property type="project" value="TreeGrafter"/>
</dbReference>
<evidence type="ECO:0000256" key="1">
    <source>
        <dbReference type="ARBA" id="ARBA00023015"/>
    </source>
</evidence>
<dbReference type="AlphaFoldDB" id="A0A318NFH6"/>
<dbReference type="OrthoDB" id="8688418at2"/>
<name>A0A318NFH6_9ACTN</name>
<keyword evidence="1" id="KW-0805">Transcription regulation</keyword>
<evidence type="ECO:0000259" key="5">
    <source>
        <dbReference type="PROSITE" id="PS50977"/>
    </source>
</evidence>
<reference evidence="6 7" key="1">
    <citation type="submission" date="2018-03" db="EMBL/GenBank/DDBJ databases">
        <title>Bioinformatic expansion and discovery of thiopeptide antibiotics.</title>
        <authorList>
            <person name="Schwalen C.J."/>
            <person name="Hudson G.A."/>
            <person name="Mitchell D.A."/>
        </authorList>
    </citation>
    <scope>NUCLEOTIDE SEQUENCE [LARGE SCALE GENOMIC DNA]</scope>
    <source>
        <strain evidence="6 7">NRRL 8041</strain>
    </source>
</reference>
<dbReference type="RefSeq" id="WP_110565711.1">
    <property type="nucleotide sequence ID" value="NZ_PYBV01000028.1"/>
</dbReference>
<keyword evidence="2 4" id="KW-0238">DNA-binding</keyword>
<dbReference type="PANTHER" id="PTHR30055:SF238">
    <property type="entry name" value="MYCOFACTOCIN BIOSYNTHESIS TRANSCRIPTIONAL REGULATOR MFTR-RELATED"/>
    <property type="match status" value="1"/>
</dbReference>
<evidence type="ECO:0000256" key="4">
    <source>
        <dbReference type="PROSITE-ProRule" id="PRU00335"/>
    </source>
</evidence>
<dbReference type="PROSITE" id="PS50977">
    <property type="entry name" value="HTH_TETR_2"/>
    <property type="match status" value="1"/>
</dbReference>
<evidence type="ECO:0000256" key="2">
    <source>
        <dbReference type="ARBA" id="ARBA00023125"/>
    </source>
</evidence>
<gene>
    <name evidence="6" type="ORF">C7C45_22750</name>
</gene>
<dbReference type="Gene3D" id="1.10.10.60">
    <property type="entry name" value="Homeodomain-like"/>
    <property type="match status" value="1"/>
</dbReference>
<comment type="caution">
    <text evidence="6">The sequence shown here is derived from an EMBL/GenBank/DDBJ whole genome shotgun (WGS) entry which is preliminary data.</text>
</comment>
<protein>
    <submittedName>
        <fullName evidence="6">TetR family transcriptional regulator</fullName>
    </submittedName>
</protein>
<dbReference type="PANTHER" id="PTHR30055">
    <property type="entry name" value="HTH-TYPE TRANSCRIPTIONAL REGULATOR RUTR"/>
    <property type="match status" value="1"/>
</dbReference>
<dbReference type="Gene3D" id="1.10.357.10">
    <property type="entry name" value="Tetracycline Repressor, domain 2"/>
    <property type="match status" value="1"/>
</dbReference>
<dbReference type="EMBL" id="PYBV01000028">
    <property type="protein sequence ID" value="PYC67283.1"/>
    <property type="molecule type" value="Genomic_DNA"/>
</dbReference>
<organism evidence="6 7">
    <name type="scientific">Micromonospora arborensis</name>
    <dbReference type="NCBI Taxonomy" id="2116518"/>
    <lineage>
        <taxon>Bacteria</taxon>
        <taxon>Bacillati</taxon>
        <taxon>Actinomycetota</taxon>
        <taxon>Actinomycetes</taxon>
        <taxon>Micromonosporales</taxon>
        <taxon>Micromonosporaceae</taxon>
        <taxon>Micromonospora</taxon>
    </lineage>
</organism>
<dbReference type="GO" id="GO:0000976">
    <property type="term" value="F:transcription cis-regulatory region binding"/>
    <property type="evidence" value="ECO:0007669"/>
    <property type="project" value="TreeGrafter"/>
</dbReference>
<feature type="domain" description="HTH tetR-type" evidence="5">
    <location>
        <begin position="15"/>
        <end position="75"/>
    </location>
</feature>